<proteinExistence type="inferred from homology"/>
<reference evidence="10" key="1">
    <citation type="submission" date="2016-10" db="EMBL/GenBank/DDBJ databases">
        <title>Chloroplast genomes as a tool to resolve red algal phylogenies: a case study in the Nemaliales.</title>
        <authorList>
            <person name="Costa J.F."/>
            <person name="Lin S.M."/>
            <person name="Macaya E.C."/>
            <person name="Fernandez-Garcia C."/>
            <person name="Verbruggen H."/>
        </authorList>
    </citation>
    <scope>NUCLEOTIDE SEQUENCE</scope>
    <source>
        <strain evidence="10">J.0256</strain>
    </source>
</reference>
<feature type="site" description="Transition state stabilizer" evidence="8">
    <location>
        <position position="28"/>
    </location>
</feature>
<comment type="function">
    <text evidence="8">Catalyzes the ATP-dependent phosphorylation of N-acetyl-L-glutamate.</text>
</comment>
<dbReference type="GO" id="GO:0005524">
    <property type="term" value="F:ATP binding"/>
    <property type="evidence" value="ECO:0007669"/>
    <property type="project" value="UniProtKB-UniRule"/>
</dbReference>
<feature type="domain" description="Aspartate/glutamate/uridylate kinase" evidence="9">
    <location>
        <begin position="23"/>
        <end position="260"/>
    </location>
</feature>
<protein>
    <recommendedName>
        <fullName evidence="8">Acetylglutamate kinase</fullName>
        <ecNumber evidence="8">2.7.2.8</ecNumber>
    </recommendedName>
    <alternativeName>
        <fullName evidence="8">N-acetyl-L-glutamate 5-phosphotransferase</fullName>
    </alternativeName>
    <alternativeName>
        <fullName evidence="8">NAG kinase</fullName>
        <shortName evidence="8">NAGK</shortName>
    </alternativeName>
</protein>
<dbReference type="GO" id="GO:0042450">
    <property type="term" value="P:L-arginine biosynthetic process via ornithine"/>
    <property type="evidence" value="ECO:0007669"/>
    <property type="project" value="UniProtKB-UniRule"/>
</dbReference>
<evidence type="ECO:0000313" key="10">
    <source>
        <dbReference type="EMBL" id="SCW22854.1"/>
    </source>
</evidence>
<feature type="binding site" evidence="8">
    <location>
        <position position="178"/>
    </location>
    <ligand>
        <name>substrate</name>
    </ligand>
</feature>
<evidence type="ECO:0000256" key="1">
    <source>
        <dbReference type="ARBA" id="ARBA00004828"/>
    </source>
</evidence>
<dbReference type="CDD" id="cd04250">
    <property type="entry name" value="AAK_NAGK-C"/>
    <property type="match status" value="1"/>
</dbReference>
<organism evidence="10">
    <name type="scientific">Liagoropsis maxima</name>
    <dbReference type="NCBI Taxonomy" id="1653392"/>
    <lineage>
        <taxon>Eukaryota</taxon>
        <taxon>Rhodophyta</taxon>
        <taxon>Florideophyceae</taxon>
        <taxon>Nemaliophycidae</taxon>
        <taxon>Nemaliales</taxon>
        <taxon>Liagoraceae</taxon>
        <taxon>Liagoropsis</taxon>
    </lineage>
</organism>
<sequence length="283" mass="30436">MNYSDKIASFEQIIPRIESIKGKIIVIKYGGSAMKDERLTQQVIHNIVLLSKLGINFVVVHGGGPIINKWLEKLNIKPKFENGIRITDEVTMDVVEMVLAGKVNKSLVALLNSNNLKALGLCGKDSNCITAAPIHQSLDNRVANVQSVNPELIYLLIKNNYIPVIAPVAADALGVSYNINADTVAGEIAASLNAHSLLMLTDTPGILYDHTNPSTLAHFLNLDDLDHLIDIGTIQGGMLPKVYSCIKALSAGVNSARIIDGRIPGSILLSLLTDSKVGSVISR</sequence>
<evidence type="ECO:0000256" key="8">
    <source>
        <dbReference type="HAMAP-Rule" id="MF_00082"/>
    </source>
</evidence>
<name>A0A1G4NW60_9FLOR</name>
<feature type="site" description="Transition state stabilizer" evidence="8">
    <location>
        <position position="241"/>
    </location>
</feature>
<dbReference type="NCBIfam" id="TIGR00761">
    <property type="entry name" value="argB"/>
    <property type="match status" value="1"/>
</dbReference>
<dbReference type="InterPro" id="IPR041727">
    <property type="entry name" value="NAGK-C"/>
</dbReference>
<dbReference type="RefSeq" id="YP_009314600.1">
    <property type="nucleotide sequence ID" value="NC_031662.1"/>
</dbReference>
<dbReference type="SUPFAM" id="SSF53633">
    <property type="entry name" value="Carbamate kinase-like"/>
    <property type="match status" value="1"/>
</dbReference>
<evidence type="ECO:0000256" key="7">
    <source>
        <dbReference type="ARBA" id="ARBA00022840"/>
    </source>
</evidence>
<dbReference type="HAMAP" id="MF_00082">
    <property type="entry name" value="ArgB"/>
    <property type="match status" value="1"/>
</dbReference>
<comment type="subcellular location">
    <subcellularLocation>
        <location evidence="8">Plastid</location>
        <location evidence="8">Chloroplast</location>
    </subcellularLocation>
</comment>
<dbReference type="InterPro" id="IPR001057">
    <property type="entry name" value="Glu/AcGlu_kinase"/>
</dbReference>
<feature type="binding site" evidence="8">
    <location>
        <position position="85"/>
    </location>
    <ligand>
        <name>substrate</name>
    </ligand>
</feature>
<dbReference type="InterPro" id="IPR004662">
    <property type="entry name" value="AcgluKinase_fam"/>
</dbReference>
<dbReference type="EMBL" id="LT622870">
    <property type="protein sequence ID" value="SCW22854.1"/>
    <property type="molecule type" value="Genomic_DNA"/>
</dbReference>
<dbReference type="GeneID" id="30000942"/>
<evidence type="ECO:0000256" key="2">
    <source>
        <dbReference type="ARBA" id="ARBA00022571"/>
    </source>
</evidence>
<keyword evidence="10" id="KW-0934">Plastid</keyword>
<dbReference type="PIRSF" id="PIRSF000728">
    <property type="entry name" value="NAGK"/>
    <property type="match status" value="1"/>
</dbReference>
<dbReference type="AlphaFoldDB" id="A0A1G4NW60"/>
<accession>A0A1G4NW60</accession>
<dbReference type="PANTHER" id="PTHR23342">
    <property type="entry name" value="N-ACETYLGLUTAMATE SYNTHASE"/>
    <property type="match status" value="1"/>
</dbReference>
<reference evidence="10" key="2">
    <citation type="submission" date="2016-10" db="EMBL/GenBank/DDBJ databases">
        <authorList>
            <person name="de Groot N.N."/>
        </authorList>
    </citation>
    <scope>NUCLEOTIDE SEQUENCE</scope>
    <source>
        <strain evidence="10">J.0256</strain>
    </source>
</reference>
<keyword evidence="6 8" id="KW-0418">Kinase</keyword>
<dbReference type="InterPro" id="IPR036393">
    <property type="entry name" value="AceGlu_kinase-like_sf"/>
</dbReference>
<dbReference type="FunFam" id="3.40.1160.10:FF:000004">
    <property type="entry name" value="Acetylglutamate kinase"/>
    <property type="match status" value="1"/>
</dbReference>
<dbReference type="GO" id="GO:0003991">
    <property type="term" value="F:acetylglutamate kinase activity"/>
    <property type="evidence" value="ECO:0007669"/>
    <property type="project" value="UniProtKB-UniRule"/>
</dbReference>
<evidence type="ECO:0000256" key="3">
    <source>
        <dbReference type="ARBA" id="ARBA00022605"/>
    </source>
</evidence>
<feature type="binding site" evidence="8">
    <location>
        <begin position="63"/>
        <end position="64"/>
    </location>
    <ligand>
        <name>substrate</name>
    </ligand>
</feature>
<keyword evidence="2 8" id="KW-0055">Arginine biosynthesis</keyword>
<dbReference type="PANTHER" id="PTHR23342:SF0">
    <property type="entry name" value="N-ACETYLGLUTAMATE SYNTHASE, MITOCHONDRIAL"/>
    <property type="match status" value="1"/>
</dbReference>
<evidence type="ECO:0000256" key="6">
    <source>
        <dbReference type="ARBA" id="ARBA00022777"/>
    </source>
</evidence>
<keyword evidence="4 8" id="KW-0808">Transferase</keyword>
<comment type="similarity">
    <text evidence="8">Belongs to the acetylglutamate kinase family. ArgB subfamily.</text>
</comment>
<comment type="catalytic activity">
    <reaction evidence="8">
        <text>N-acetyl-L-glutamate + ATP = N-acetyl-L-glutamyl 5-phosphate + ADP</text>
        <dbReference type="Rhea" id="RHEA:14629"/>
        <dbReference type="ChEBI" id="CHEBI:30616"/>
        <dbReference type="ChEBI" id="CHEBI:44337"/>
        <dbReference type="ChEBI" id="CHEBI:57936"/>
        <dbReference type="ChEBI" id="CHEBI:456216"/>
        <dbReference type="EC" id="2.7.2.8"/>
    </reaction>
</comment>
<keyword evidence="3 8" id="KW-0028">Amino-acid biosynthesis</keyword>
<geneLocation type="chloroplast" evidence="10"/>
<evidence type="ECO:0000259" key="9">
    <source>
        <dbReference type="Pfam" id="PF00696"/>
    </source>
</evidence>
<dbReference type="PRINTS" id="PR00474">
    <property type="entry name" value="GLU5KINASE"/>
</dbReference>
<comment type="pathway">
    <text evidence="1 8">Amino-acid biosynthesis; L-arginine biosynthesis; N(2)-acetyl-L-ornithine from L-glutamate: step 2/4.</text>
</comment>
<evidence type="ECO:0000256" key="5">
    <source>
        <dbReference type="ARBA" id="ARBA00022741"/>
    </source>
</evidence>
<dbReference type="Pfam" id="PF00696">
    <property type="entry name" value="AA_kinase"/>
    <property type="match status" value="1"/>
</dbReference>
<dbReference type="UniPathway" id="UPA00068">
    <property type="reaction ID" value="UER00107"/>
</dbReference>
<keyword evidence="10" id="KW-0150">Chloroplast</keyword>
<keyword evidence="5 8" id="KW-0547">Nucleotide-binding</keyword>
<keyword evidence="7 8" id="KW-0067">ATP-binding</keyword>
<dbReference type="InterPro" id="IPR037528">
    <property type="entry name" value="ArgB"/>
</dbReference>
<dbReference type="GO" id="GO:0009507">
    <property type="term" value="C:chloroplast"/>
    <property type="evidence" value="ECO:0007669"/>
    <property type="project" value="UniProtKB-SubCell"/>
</dbReference>
<gene>
    <name evidence="8 10" type="primary">argB</name>
    <name evidence="10" type="ORF">J0256_203</name>
</gene>
<dbReference type="Gene3D" id="3.40.1160.10">
    <property type="entry name" value="Acetylglutamate kinase-like"/>
    <property type="match status" value="1"/>
</dbReference>
<evidence type="ECO:0000256" key="4">
    <source>
        <dbReference type="ARBA" id="ARBA00022679"/>
    </source>
</evidence>
<dbReference type="InterPro" id="IPR001048">
    <property type="entry name" value="Asp/Glu/Uridylate_kinase"/>
</dbReference>
<dbReference type="EC" id="2.7.2.8" evidence="8"/>